<evidence type="ECO:0000256" key="6">
    <source>
        <dbReference type="ARBA" id="ARBA00022989"/>
    </source>
</evidence>
<keyword evidence="7 10" id="KW-0472">Membrane</keyword>
<evidence type="ECO:0000256" key="7">
    <source>
        <dbReference type="ARBA" id="ARBA00023136"/>
    </source>
</evidence>
<gene>
    <name evidence="11" type="ORF">EVG20_g4042</name>
</gene>
<feature type="transmembrane region" description="Helical" evidence="10">
    <location>
        <begin position="235"/>
        <end position="258"/>
    </location>
</feature>
<dbReference type="Pfam" id="PF00230">
    <property type="entry name" value="MIP"/>
    <property type="match status" value="1"/>
</dbReference>
<evidence type="ECO:0000256" key="10">
    <source>
        <dbReference type="SAM" id="Phobius"/>
    </source>
</evidence>
<dbReference type="GO" id="GO:0015254">
    <property type="term" value="F:glycerol channel activity"/>
    <property type="evidence" value="ECO:0007669"/>
    <property type="project" value="TreeGrafter"/>
</dbReference>
<evidence type="ECO:0000256" key="5">
    <source>
        <dbReference type="ARBA" id="ARBA00022737"/>
    </source>
</evidence>
<evidence type="ECO:0008006" key="13">
    <source>
        <dbReference type="Google" id="ProtNLM"/>
    </source>
</evidence>
<dbReference type="InterPro" id="IPR050363">
    <property type="entry name" value="MIP/Aquaporin"/>
</dbReference>
<comment type="caution">
    <text evidence="11">The sequence shown here is derived from an EMBL/GenBank/DDBJ whole genome shotgun (WGS) entry which is preliminary data.</text>
</comment>
<feature type="transmembrane region" description="Helical" evidence="10">
    <location>
        <begin position="59"/>
        <end position="84"/>
    </location>
</feature>
<comment type="similarity">
    <text evidence="2 8">Belongs to the MIP/aquaporin (TC 1.A.8) family.</text>
</comment>
<feature type="transmembrane region" description="Helical" evidence="10">
    <location>
        <begin position="201"/>
        <end position="223"/>
    </location>
</feature>
<evidence type="ECO:0000256" key="4">
    <source>
        <dbReference type="ARBA" id="ARBA00022692"/>
    </source>
</evidence>
<dbReference type="GO" id="GO:0005886">
    <property type="term" value="C:plasma membrane"/>
    <property type="evidence" value="ECO:0007669"/>
    <property type="project" value="TreeGrafter"/>
</dbReference>
<dbReference type="PANTHER" id="PTHR43829">
    <property type="entry name" value="AQUAPORIN OR AQUAGLYCEROPORIN RELATED"/>
    <property type="match status" value="1"/>
</dbReference>
<feature type="region of interest" description="Disordered" evidence="9">
    <location>
        <begin position="331"/>
        <end position="358"/>
    </location>
</feature>
<keyword evidence="3 8" id="KW-0813">Transport</keyword>
<dbReference type="EMBL" id="SEOQ01000198">
    <property type="protein sequence ID" value="TFY67153.1"/>
    <property type="molecule type" value="Genomic_DNA"/>
</dbReference>
<dbReference type="Proteomes" id="UP000298327">
    <property type="component" value="Unassembled WGS sequence"/>
</dbReference>
<dbReference type="InterPro" id="IPR023271">
    <property type="entry name" value="Aquaporin-like"/>
</dbReference>
<dbReference type="PANTHER" id="PTHR43829:SF14">
    <property type="entry name" value="AQUAPORIN 3"/>
    <property type="match status" value="1"/>
</dbReference>
<feature type="transmembrane region" description="Helical" evidence="10">
    <location>
        <begin position="96"/>
        <end position="118"/>
    </location>
</feature>
<evidence type="ECO:0000313" key="11">
    <source>
        <dbReference type="EMBL" id="TFY67153.1"/>
    </source>
</evidence>
<evidence type="ECO:0000256" key="8">
    <source>
        <dbReference type="RuleBase" id="RU000477"/>
    </source>
</evidence>
<keyword evidence="5" id="KW-0677">Repeat</keyword>
<evidence type="ECO:0000313" key="12">
    <source>
        <dbReference type="Proteomes" id="UP000298327"/>
    </source>
</evidence>
<proteinExistence type="inferred from homology"/>
<evidence type="ECO:0000256" key="9">
    <source>
        <dbReference type="SAM" id="MobiDB-lite"/>
    </source>
</evidence>
<evidence type="ECO:0000256" key="2">
    <source>
        <dbReference type="ARBA" id="ARBA00006175"/>
    </source>
</evidence>
<dbReference type="Gene3D" id="1.20.1080.10">
    <property type="entry name" value="Glycerol uptake facilitator protein"/>
    <property type="match status" value="1"/>
</dbReference>
<keyword evidence="6 10" id="KW-1133">Transmembrane helix</keyword>
<protein>
    <recommendedName>
        <fullName evidence="13">Aquaporin</fullName>
    </recommendedName>
</protein>
<name>A0A4Y9YZW9_9AGAM</name>
<reference evidence="11 12" key="1">
    <citation type="submission" date="2019-02" db="EMBL/GenBank/DDBJ databases">
        <title>Genome sequencing of the rare red list fungi Dentipellis fragilis.</title>
        <authorList>
            <person name="Buettner E."/>
            <person name="Kellner H."/>
        </authorList>
    </citation>
    <scope>NUCLEOTIDE SEQUENCE [LARGE SCALE GENOMIC DNA]</scope>
    <source>
        <strain evidence="11 12">DSM 105465</strain>
    </source>
</reference>
<dbReference type="GO" id="GO:0015250">
    <property type="term" value="F:water channel activity"/>
    <property type="evidence" value="ECO:0007669"/>
    <property type="project" value="TreeGrafter"/>
</dbReference>
<dbReference type="PRINTS" id="PR00783">
    <property type="entry name" value="MINTRINSICP"/>
</dbReference>
<evidence type="ECO:0000256" key="1">
    <source>
        <dbReference type="ARBA" id="ARBA00004141"/>
    </source>
</evidence>
<organism evidence="11 12">
    <name type="scientific">Dentipellis fragilis</name>
    <dbReference type="NCBI Taxonomy" id="205917"/>
    <lineage>
        <taxon>Eukaryota</taxon>
        <taxon>Fungi</taxon>
        <taxon>Dikarya</taxon>
        <taxon>Basidiomycota</taxon>
        <taxon>Agaricomycotina</taxon>
        <taxon>Agaricomycetes</taxon>
        <taxon>Russulales</taxon>
        <taxon>Hericiaceae</taxon>
        <taxon>Dentipellis</taxon>
    </lineage>
</organism>
<keyword evidence="4 8" id="KW-0812">Transmembrane</keyword>
<comment type="subcellular location">
    <subcellularLocation>
        <location evidence="1">Membrane</location>
        <topology evidence="1">Multi-pass membrane protein</topology>
    </subcellularLocation>
</comment>
<dbReference type="SUPFAM" id="SSF81338">
    <property type="entry name" value="Aquaporin-like"/>
    <property type="match status" value="1"/>
</dbReference>
<feature type="transmembrane region" description="Helical" evidence="10">
    <location>
        <begin position="138"/>
        <end position="158"/>
    </location>
</feature>
<accession>A0A4Y9YZW9</accession>
<dbReference type="AlphaFoldDB" id="A0A4Y9YZW9"/>
<dbReference type="STRING" id="205917.A0A4Y9YZW9"/>
<sequence length="358" mass="39089">MEYEHYRPLHLADVQERPRIHRAWERIRHKQAPWVVDFFSEVVRNIAFIQGPPLTEPSFIFKLGVFLVSFAGVGATASWVLGNLMQIPNLGTHQTVGLAYGLGVAMAIIVCSPQSGGHLSPAVTITFVIFQKFPAKNAIRYIVAQILGGYLGCLFVYLQWKHQITEIENSLIANGTLDAIQFTPNGPGGVIALYAAPGASLGLVFLNEFVCDFVIGIITWTAVDPTNHLVPLSSVPWVIGLSYTLAIWGFSPVGVILNGGRDIGGRLVAMSLWGLKASGGRFAAIAALTNIPATVLAYVVYEIFIADTARVVQPSHRVMLECDKARMEYRRNQDKPGDFPSSPTSDILEKGQLARTES</sequence>
<keyword evidence="12" id="KW-1185">Reference proteome</keyword>
<feature type="transmembrane region" description="Helical" evidence="10">
    <location>
        <begin position="279"/>
        <end position="301"/>
    </location>
</feature>
<dbReference type="OrthoDB" id="3222at2759"/>
<dbReference type="InterPro" id="IPR000425">
    <property type="entry name" value="MIP"/>
</dbReference>
<evidence type="ECO:0000256" key="3">
    <source>
        <dbReference type="ARBA" id="ARBA00022448"/>
    </source>
</evidence>